<keyword evidence="1" id="KW-0732">Signal</keyword>
<feature type="chain" id="PRO_5018069511" evidence="1">
    <location>
        <begin position="22"/>
        <end position="108"/>
    </location>
</feature>
<feature type="signal peptide" evidence="1">
    <location>
        <begin position="1"/>
        <end position="21"/>
    </location>
</feature>
<evidence type="ECO:0000313" key="2">
    <source>
        <dbReference type="EMBL" id="RPE67220.1"/>
    </source>
</evidence>
<dbReference type="AlphaFoldDB" id="A0A3N4V039"/>
<protein>
    <submittedName>
        <fullName evidence="2">Uncharacterized protein</fullName>
    </submittedName>
</protein>
<name>A0A3N4V039_9RHOB</name>
<keyword evidence="3" id="KW-1185">Reference proteome</keyword>
<accession>A0A3N4V039</accession>
<sequence length="108" mass="11515">MIKVVLQAVLFSGAALFFVFAKSDGLRTASQTGDISALAEPRGAEIHKGAGINWAQYDPRALWNNRPKFARLNVKTVQATPAATVQDPTALLAAKGINPAEVTIIKLD</sequence>
<dbReference type="OrthoDB" id="7853695at2"/>
<gene>
    <name evidence="2" type="ORF">EDD53_1625</name>
</gene>
<proteinExistence type="predicted"/>
<reference evidence="2 3" key="1">
    <citation type="submission" date="2018-11" db="EMBL/GenBank/DDBJ databases">
        <title>Genomic Encyclopedia of Type Strains, Phase IV (KMG-IV): sequencing the most valuable type-strain genomes for metagenomic binning, comparative biology and taxonomic classification.</title>
        <authorList>
            <person name="Goeker M."/>
        </authorList>
    </citation>
    <scope>NUCLEOTIDE SEQUENCE [LARGE SCALE GENOMIC DNA]</scope>
    <source>
        <strain evidence="2 3">DSM 104731</strain>
    </source>
</reference>
<dbReference type="EMBL" id="RKQK01000002">
    <property type="protein sequence ID" value="RPE67220.1"/>
    <property type="molecule type" value="Genomic_DNA"/>
</dbReference>
<dbReference type="RefSeq" id="WP_123792691.1">
    <property type="nucleotide sequence ID" value="NZ_RKQK01000002.1"/>
</dbReference>
<evidence type="ECO:0000256" key="1">
    <source>
        <dbReference type="SAM" id="SignalP"/>
    </source>
</evidence>
<organism evidence="2 3">
    <name type="scientific">Pacificibacter maritimus</name>
    <dbReference type="NCBI Taxonomy" id="762213"/>
    <lineage>
        <taxon>Bacteria</taxon>
        <taxon>Pseudomonadati</taxon>
        <taxon>Pseudomonadota</taxon>
        <taxon>Alphaproteobacteria</taxon>
        <taxon>Rhodobacterales</taxon>
        <taxon>Roseobacteraceae</taxon>
        <taxon>Pacificibacter</taxon>
    </lineage>
</organism>
<comment type="caution">
    <text evidence="2">The sequence shown here is derived from an EMBL/GenBank/DDBJ whole genome shotgun (WGS) entry which is preliminary data.</text>
</comment>
<evidence type="ECO:0000313" key="3">
    <source>
        <dbReference type="Proteomes" id="UP000269689"/>
    </source>
</evidence>
<dbReference type="Proteomes" id="UP000269689">
    <property type="component" value="Unassembled WGS sequence"/>
</dbReference>